<dbReference type="AlphaFoldDB" id="A0AAV6YJ64"/>
<protein>
    <submittedName>
        <fullName evidence="1">Uncharacterized protein</fullName>
    </submittedName>
</protein>
<organism evidence="1 2">
    <name type="scientific">Engystomops pustulosus</name>
    <name type="common">Tungara frog</name>
    <name type="synonym">Physalaemus pustulosus</name>
    <dbReference type="NCBI Taxonomy" id="76066"/>
    <lineage>
        <taxon>Eukaryota</taxon>
        <taxon>Metazoa</taxon>
        <taxon>Chordata</taxon>
        <taxon>Craniata</taxon>
        <taxon>Vertebrata</taxon>
        <taxon>Euteleostomi</taxon>
        <taxon>Amphibia</taxon>
        <taxon>Batrachia</taxon>
        <taxon>Anura</taxon>
        <taxon>Neobatrachia</taxon>
        <taxon>Hyloidea</taxon>
        <taxon>Leptodactylidae</taxon>
        <taxon>Leiuperinae</taxon>
        <taxon>Engystomops</taxon>
    </lineage>
</organism>
<accession>A0AAV6YJ64</accession>
<dbReference type="EMBL" id="WNYA01033020">
    <property type="protein sequence ID" value="KAG8537172.1"/>
    <property type="molecule type" value="Genomic_DNA"/>
</dbReference>
<evidence type="ECO:0000313" key="2">
    <source>
        <dbReference type="Proteomes" id="UP000824782"/>
    </source>
</evidence>
<keyword evidence="2" id="KW-1185">Reference proteome</keyword>
<gene>
    <name evidence="1" type="ORF">GDO81_024964</name>
</gene>
<dbReference type="Proteomes" id="UP000824782">
    <property type="component" value="Unassembled WGS sequence"/>
</dbReference>
<proteinExistence type="predicted"/>
<sequence length="110" mass="12114">MSCTNKAEFYSENQGVFLSEILGELVIILNLAPLQYTELSPLRTTLTVNGASNRGAVGNRLTSVLQTRQHNRLFGSGHTDNPGDGKNLILTQTSLCLLYLKVCRRIYGTL</sequence>
<reference evidence="1" key="1">
    <citation type="thesis" date="2020" institute="ProQuest LLC" country="789 East Eisenhower Parkway, Ann Arbor, MI, USA">
        <title>Comparative Genomics and Chromosome Evolution.</title>
        <authorList>
            <person name="Mudd A.B."/>
        </authorList>
    </citation>
    <scope>NUCLEOTIDE SEQUENCE</scope>
    <source>
        <strain evidence="1">237g6f4</strain>
        <tissue evidence="1">Blood</tissue>
    </source>
</reference>
<name>A0AAV6YJ64_ENGPU</name>
<evidence type="ECO:0000313" key="1">
    <source>
        <dbReference type="EMBL" id="KAG8537172.1"/>
    </source>
</evidence>
<comment type="caution">
    <text evidence="1">The sequence shown here is derived from an EMBL/GenBank/DDBJ whole genome shotgun (WGS) entry which is preliminary data.</text>
</comment>